<comment type="caution">
    <text evidence="4">The sequence shown here is derived from an EMBL/GenBank/DDBJ whole genome shotgun (WGS) entry which is preliminary data.</text>
</comment>
<dbReference type="Gene3D" id="3.40.50.300">
    <property type="entry name" value="P-loop containing nucleotide triphosphate hydrolases"/>
    <property type="match status" value="1"/>
</dbReference>
<evidence type="ECO:0000256" key="2">
    <source>
        <dbReference type="SAM" id="Phobius"/>
    </source>
</evidence>
<dbReference type="Proteomes" id="UP000238071">
    <property type="component" value="Unassembled WGS sequence"/>
</dbReference>
<evidence type="ECO:0000313" key="4">
    <source>
        <dbReference type="EMBL" id="PPK67254.1"/>
    </source>
</evidence>
<keyword evidence="2" id="KW-0472">Membrane</keyword>
<organism evidence="4 5">
    <name type="scientific">Methylobacter tundripaludum</name>
    <dbReference type="NCBI Taxonomy" id="173365"/>
    <lineage>
        <taxon>Bacteria</taxon>
        <taxon>Pseudomonadati</taxon>
        <taxon>Pseudomonadota</taxon>
        <taxon>Gammaproteobacteria</taxon>
        <taxon>Methylococcales</taxon>
        <taxon>Methylococcaceae</taxon>
        <taxon>Methylobacter</taxon>
    </lineage>
</organism>
<gene>
    <name evidence="4" type="ORF">B0F88_1141</name>
</gene>
<sequence>MITLITGGPGTGKTAWLLNQLLDLRVAEPDRLFFIHGVRNLRGIAHETIYCRSQLCDICRGQDADIEARLKTAAPPKFVEDWPKWKEPNSLIVVDEVQRIWRPTNGAQGVHESISTLETHRHYGVDFWLISQGPHLFHNFIRLLVGRHVHLVAKWSGRTEYEWPECKQDVQSRSDAVQRPYTLPKRVYDLYDSAEVHTKQDKRKPLSFYATIGALVLAVVVGGFVIYRIKNRINPVEASTAAPVPGSPSASTPPAAGVSPTDIAFPDFEPKIPGVPESAPAYAGLVKIVAAPILAGCVLNKRTDKCSCYTHQATPYPASQAYCFESVQNHRFNPYLERHTAQRQGALVSDQPANKAPEKG</sequence>
<dbReference type="EMBL" id="PTIY01000014">
    <property type="protein sequence ID" value="PPK67254.1"/>
    <property type="molecule type" value="Genomic_DNA"/>
</dbReference>
<dbReference type="AlphaFoldDB" id="A0A2S6GPV3"/>
<evidence type="ECO:0000313" key="5">
    <source>
        <dbReference type="Proteomes" id="UP000238071"/>
    </source>
</evidence>
<feature type="transmembrane region" description="Helical" evidence="2">
    <location>
        <begin position="206"/>
        <end position="227"/>
    </location>
</feature>
<dbReference type="OrthoDB" id="8809170at2"/>
<keyword evidence="5" id="KW-1185">Reference proteome</keyword>
<protein>
    <submittedName>
        <fullName evidence="4">Zona occludens toxin</fullName>
    </submittedName>
</protein>
<evidence type="ECO:0000259" key="3">
    <source>
        <dbReference type="Pfam" id="PF05707"/>
    </source>
</evidence>
<proteinExistence type="predicted"/>
<dbReference type="RefSeq" id="WP_104424811.1">
    <property type="nucleotide sequence ID" value="NZ_PTIY01000014.1"/>
</dbReference>
<keyword evidence="2" id="KW-0812">Transmembrane</keyword>
<dbReference type="InterPro" id="IPR027417">
    <property type="entry name" value="P-loop_NTPase"/>
</dbReference>
<dbReference type="Pfam" id="PF05707">
    <property type="entry name" value="Zot"/>
    <property type="match status" value="1"/>
</dbReference>
<feature type="domain" description="Zona occludens toxin N-terminal" evidence="3">
    <location>
        <begin position="1"/>
        <end position="195"/>
    </location>
</feature>
<name>A0A2S6GPV3_9GAMM</name>
<accession>A0A2S6GPV3</accession>
<evidence type="ECO:0000256" key="1">
    <source>
        <dbReference type="SAM" id="MobiDB-lite"/>
    </source>
</evidence>
<reference evidence="4 5" key="1">
    <citation type="submission" date="2018-02" db="EMBL/GenBank/DDBJ databases">
        <title>Subsurface microbial communities from deep shales in Ohio and West Virginia, USA.</title>
        <authorList>
            <person name="Wrighton K."/>
        </authorList>
    </citation>
    <scope>NUCLEOTIDE SEQUENCE [LARGE SCALE GENOMIC DNA]</scope>
    <source>
        <strain evidence="4 5">OWC-G53F</strain>
    </source>
</reference>
<dbReference type="SUPFAM" id="SSF52540">
    <property type="entry name" value="P-loop containing nucleoside triphosphate hydrolases"/>
    <property type="match status" value="1"/>
</dbReference>
<dbReference type="InterPro" id="IPR008900">
    <property type="entry name" value="Zot_N"/>
</dbReference>
<feature type="region of interest" description="Disordered" evidence="1">
    <location>
        <begin position="238"/>
        <end position="260"/>
    </location>
</feature>
<keyword evidence="2" id="KW-1133">Transmembrane helix</keyword>